<reference evidence="17 18" key="1">
    <citation type="submission" date="2014-02" db="EMBL/GenBank/DDBJ databases">
        <title>The small core and large imbalanced accessory genome model reveals a collaborative survival strategy of Sorangium cellulosum strains in nature.</title>
        <authorList>
            <person name="Han K."/>
            <person name="Peng R."/>
            <person name="Blom J."/>
            <person name="Li Y.-Z."/>
        </authorList>
    </citation>
    <scope>NUCLEOTIDE SEQUENCE [LARGE SCALE GENOMIC DNA]</scope>
    <source>
        <strain evidence="17 18">So0157-18</strain>
    </source>
</reference>
<dbReference type="GO" id="GO:0003853">
    <property type="term" value="F:short-chain 2-methyl fatty acyl-CoA dehydrogenase activity"/>
    <property type="evidence" value="ECO:0007669"/>
    <property type="project" value="UniProtKB-EC"/>
</dbReference>
<evidence type="ECO:0000256" key="9">
    <source>
        <dbReference type="ARBA" id="ARBA00023098"/>
    </source>
</evidence>
<dbReference type="GO" id="GO:0006631">
    <property type="term" value="P:fatty acid metabolic process"/>
    <property type="evidence" value="ECO:0007669"/>
    <property type="project" value="UniProtKB-KW"/>
</dbReference>
<dbReference type="Pfam" id="PF02770">
    <property type="entry name" value="Acyl-CoA_dh_M"/>
    <property type="match status" value="1"/>
</dbReference>
<dbReference type="PANTHER" id="PTHR43884">
    <property type="entry name" value="ACYL-COA DEHYDROGENASE"/>
    <property type="match status" value="1"/>
</dbReference>
<dbReference type="InterPro" id="IPR037069">
    <property type="entry name" value="AcylCoA_DH/ox_N_sf"/>
</dbReference>
<comment type="similarity">
    <text evidence="3 13">Belongs to the acyl-CoA dehydrogenase family.</text>
</comment>
<dbReference type="PIRSF" id="PIRSF016578">
    <property type="entry name" value="HsaA"/>
    <property type="match status" value="1"/>
</dbReference>
<dbReference type="InterPro" id="IPR009075">
    <property type="entry name" value="AcylCo_DH/oxidase_C"/>
</dbReference>
<dbReference type="EC" id="1.3.8.5" evidence="11"/>
<dbReference type="InterPro" id="IPR006089">
    <property type="entry name" value="Acyl-CoA_DH_CS"/>
</dbReference>
<gene>
    <name evidence="17" type="ORF">BE04_17865</name>
</gene>
<dbReference type="FunFam" id="1.20.140.10:FF:000002">
    <property type="entry name" value="Acyl-CoA dehydrogenase short/branched chain"/>
    <property type="match status" value="1"/>
</dbReference>
<dbReference type="GO" id="GO:0050660">
    <property type="term" value="F:flavin adenine dinucleotide binding"/>
    <property type="evidence" value="ECO:0007669"/>
    <property type="project" value="InterPro"/>
</dbReference>
<feature type="domain" description="Acyl-CoA dehydrogenase/oxidase C-terminal" evidence="14">
    <location>
        <begin position="240"/>
        <end position="387"/>
    </location>
</feature>
<dbReference type="CDD" id="cd01158">
    <property type="entry name" value="SCAD_SBCAD"/>
    <property type="match status" value="1"/>
</dbReference>
<dbReference type="PROSITE" id="PS00072">
    <property type="entry name" value="ACYL_COA_DH_1"/>
    <property type="match status" value="1"/>
</dbReference>
<evidence type="ECO:0000259" key="14">
    <source>
        <dbReference type="Pfam" id="PF00441"/>
    </source>
</evidence>
<keyword evidence="7" id="KW-0276">Fatty acid metabolism</keyword>
<dbReference type="FunFam" id="1.10.540.10:FF:000026">
    <property type="entry name" value="Acyl-CoA dehydrogenase medium chain"/>
    <property type="match status" value="1"/>
</dbReference>
<evidence type="ECO:0000313" key="17">
    <source>
        <dbReference type="EMBL" id="KYF50723.1"/>
    </source>
</evidence>
<feature type="domain" description="Acyl-CoA oxidase/dehydrogenase middle" evidence="15">
    <location>
        <begin position="134"/>
        <end position="228"/>
    </location>
</feature>
<dbReference type="InterPro" id="IPR046373">
    <property type="entry name" value="Acyl-CoA_Oxase/DH_mid-dom_sf"/>
</dbReference>
<evidence type="ECO:0000256" key="12">
    <source>
        <dbReference type="ARBA" id="ARBA00048235"/>
    </source>
</evidence>
<keyword evidence="6 13" id="KW-0274">FAD</keyword>
<dbReference type="PANTHER" id="PTHR43884:SF1">
    <property type="entry name" value="SHORT_BRANCHED CHAIN SPECIFIC ACYL-COA DEHYDROGENASE, MITOCHONDRIAL"/>
    <property type="match status" value="1"/>
</dbReference>
<sequence>MDPQGETVVSHPPLTQLSDEERLFRDSVLDFARKRVAPRAAAMDEQGALDRDLLPPLFDLGIMGIEIPESYGGSGASFFNAILAVEALAVVDPSVSVLIDVQNTLVANALLRWGSDAQKERYLPRLSREWVGSYALSEAGSGSDAFALAARAERKGDRWVLNGRKLWITNANESSLFLVFASVDPSKGYKGITAFVVERTSPGFSVGKKENKLGIRASSTCELVLEDCEVPEGNVLGEVGKGYKIAIETLNEGRIGIGAQMLGLAAGAFEHAMRYMGERKQFGQSIASFQGVQFQYARVAMEIEAARLLVYNAARLKDAGQPFVKEAAMAKLFASEVAERAASLSIEFMGGVGFTKDYPVEKLYRDAKIGKIYEGTSNMQLSTIAKMLQAEYDVKG</sequence>
<evidence type="ECO:0000256" key="7">
    <source>
        <dbReference type="ARBA" id="ARBA00022832"/>
    </source>
</evidence>
<comment type="pathway">
    <text evidence="2">Lipid metabolism; mitochondrial fatty acid beta-oxidation.</text>
</comment>
<dbReference type="PROSITE" id="PS00073">
    <property type="entry name" value="ACYL_COA_DH_2"/>
    <property type="match status" value="1"/>
</dbReference>
<dbReference type="FunFam" id="2.40.110.10:FF:000001">
    <property type="entry name" value="Acyl-CoA dehydrogenase, mitochondrial"/>
    <property type="match status" value="1"/>
</dbReference>
<name>A0A150P4V1_SORCE</name>
<dbReference type="InterPro" id="IPR036250">
    <property type="entry name" value="AcylCo_DH-like_C"/>
</dbReference>
<evidence type="ECO:0000256" key="11">
    <source>
        <dbReference type="ARBA" id="ARBA00039036"/>
    </source>
</evidence>
<comment type="pathway">
    <text evidence="10">Amino-acid degradation; L-isoleucine degradation.</text>
</comment>
<evidence type="ECO:0000259" key="16">
    <source>
        <dbReference type="Pfam" id="PF02771"/>
    </source>
</evidence>
<dbReference type="Gene3D" id="1.20.140.10">
    <property type="entry name" value="Butyryl-CoA Dehydrogenase, subunit A, domain 3"/>
    <property type="match status" value="1"/>
</dbReference>
<dbReference type="EMBL" id="JELX01003991">
    <property type="protein sequence ID" value="KYF50723.1"/>
    <property type="molecule type" value="Genomic_DNA"/>
</dbReference>
<evidence type="ECO:0000313" key="18">
    <source>
        <dbReference type="Proteomes" id="UP000075604"/>
    </source>
</evidence>
<proteinExistence type="inferred from homology"/>
<dbReference type="Pfam" id="PF02771">
    <property type="entry name" value="Acyl-CoA_dh_N"/>
    <property type="match status" value="1"/>
</dbReference>
<evidence type="ECO:0000256" key="5">
    <source>
        <dbReference type="ARBA" id="ARBA00022630"/>
    </source>
</evidence>
<comment type="cofactor">
    <cofactor evidence="1 13">
        <name>FAD</name>
        <dbReference type="ChEBI" id="CHEBI:57692"/>
    </cofactor>
</comment>
<dbReference type="Gene3D" id="2.40.110.10">
    <property type="entry name" value="Butyryl-CoA Dehydrogenase, subunit A, domain 2"/>
    <property type="match status" value="1"/>
</dbReference>
<evidence type="ECO:0000256" key="1">
    <source>
        <dbReference type="ARBA" id="ARBA00001974"/>
    </source>
</evidence>
<evidence type="ECO:0000256" key="6">
    <source>
        <dbReference type="ARBA" id="ARBA00022827"/>
    </source>
</evidence>
<evidence type="ECO:0000256" key="4">
    <source>
        <dbReference type="ARBA" id="ARBA00011881"/>
    </source>
</evidence>
<evidence type="ECO:0000256" key="2">
    <source>
        <dbReference type="ARBA" id="ARBA00005198"/>
    </source>
</evidence>
<dbReference type="InterPro" id="IPR009100">
    <property type="entry name" value="AcylCoA_DH/oxidase_NM_dom_sf"/>
</dbReference>
<protein>
    <recommendedName>
        <fullName evidence="11">short-chain 2-methylacyl-CoA dehydrogenase</fullName>
        <ecNumber evidence="11">1.3.8.5</ecNumber>
    </recommendedName>
</protein>
<evidence type="ECO:0000256" key="10">
    <source>
        <dbReference type="ARBA" id="ARBA00037895"/>
    </source>
</evidence>
<keyword evidence="8 13" id="KW-0560">Oxidoreductase</keyword>
<feature type="domain" description="Acyl-CoA dehydrogenase/oxidase N-terminal" evidence="16">
    <location>
        <begin position="18"/>
        <end position="127"/>
    </location>
</feature>
<accession>A0A150P4V1</accession>
<evidence type="ECO:0000259" key="15">
    <source>
        <dbReference type="Pfam" id="PF02770"/>
    </source>
</evidence>
<dbReference type="Gene3D" id="1.10.540.10">
    <property type="entry name" value="Acyl-CoA dehydrogenase/oxidase, N-terminal domain"/>
    <property type="match status" value="1"/>
</dbReference>
<comment type="subunit">
    <text evidence="4">Homotetramer.</text>
</comment>
<dbReference type="SUPFAM" id="SSF47203">
    <property type="entry name" value="Acyl-CoA dehydrogenase C-terminal domain-like"/>
    <property type="match status" value="1"/>
</dbReference>
<dbReference type="Proteomes" id="UP000075604">
    <property type="component" value="Unassembled WGS sequence"/>
</dbReference>
<evidence type="ECO:0000256" key="13">
    <source>
        <dbReference type="RuleBase" id="RU362125"/>
    </source>
</evidence>
<dbReference type="AlphaFoldDB" id="A0A150P4V1"/>
<dbReference type="InterPro" id="IPR006091">
    <property type="entry name" value="Acyl-CoA_Oxase/DH_mid-dom"/>
</dbReference>
<dbReference type="Pfam" id="PF00441">
    <property type="entry name" value="Acyl-CoA_dh_1"/>
    <property type="match status" value="1"/>
</dbReference>
<dbReference type="InterPro" id="IPR013786">
    <property type="entry name" value="AcylCoA_DH/ox_N"/>
</dbReference>
<evidence type="ECO:0000256" key="3">
    <source>
        <dbReference type="ARBA" id="ARBA00009347"/>
    </source>
</evidence>
<keyword evidence="5 13" id="KW-0285">Flavoprotein</keyword>
<keyword evidence="9" id="KW-0443">Lipid metabolism</keyword>
<comment type="catalytic activity">
    <reaction evidence="12">
        <text>2-methylbutanoyl-CoA + oxidized [electron-transfer flavoprotein] + H(+) = (2E)-2-methylbut-2-enoyl-CoA + reduced [electron-transfer flavoprotein]</text>
        <dbReference type="Rhea" id="RHEA:43780"/>
        <dbReference type="Rhea" id="RHEA-COMP:10685"/>
        <dbReference type="Rhea" id="RHEA-COMP:10686"/>
        <dbReference type="ChEBI" id="CHEBI:15378"/>
        <dbReference type="ChEBI" id="CHEBI:57336"/>
        <dbReference type="ChEBI" id="CHEBI:57337"/>
        <dbReference type="ChEBI" id="CHEBI:57692"/>
        <dbReference type="ChEBI" id="CHEBI:58307"/>
        <dbReference type="EC" id="1.3.8.5"/>
    </reaction>
    <physiologicalReaction direction="left-to-right" evidence="12">
        <dbReference type="Rhea" id="RHEA:43781"/>
    </physiologicalReaction>
</comment>
<comment type="caution">
    <text evidence="17">The sequence shown here is derived from an EMBL/GenBank/DDBJ whole genome shotgun (WGS) entry which is preliminary data.</text>
</comment>
<dbReference type="SUPFAM" id="SSF56645">
    <property type="entry name" value="Acyl-CoA dehydrogenase NM domain-like"/>
    <property type="match status" value="1"/>
</dbReference>
<organism evidence="17 18">
    <name type="scientific">Sorangium cellulosum</name>
    <name type="common">Polyangium cellulosum</name>
    <dbReference type="NCBI Taxonomy" id="56"/>
    <lineage>
        <taxon>Bacteria</taxon>
        <taxon>Pseudomonadati</taxon>
        <taxon>Myxococcota</taxon>
        <taxon>Polyangia</taxon>
        <taxon>Polyangiales</taxon>
        <taxon>Polyangiaceae</taxon>
        <taxon>Sorangium</taxon>
    </lineage>
</organism>
<evidence type="ECO:0000256" key="8">
    <source>
        <dbReference type="ARBA" id="ARBA00023002"/>
    </source>
</evidence>